<dbReference type="Pfam" id="PF17762">
    <property type="entry name" value="HTH_ParB"/>
    <property type="match status" value="1"/>
</dbReference>
<dbReference type="PANTHER" id="PTHR33375:SF1">
    <property type="entry name" value="CHROMOSOME-PARTITIONING PROTEIN PARB-RELATED"/>
    <property type="match status" value="1"/>
</dbReference>
<dbReference type="Gene3D" id="1.10.10.2830">
    <property type="match status" value="1"/>
</dbReference>
<dbReference type="EMBL" id="WEGJ01000001">
    <property type="protein sequence ID" value="MQY10239.1"/>
    <property type="molecule type" value="Genomic_DNA"/>
</dbReference>
<gene>
    <name evidence="2" type="ORF">SRB5_03460</name>
</gene>
<dbReference type="PANTHER" id="PTHR33375">
    <property type="entry name" value="CHROMOSOME-PARTITIONING PROTEIN PARB-RELATED"/>
    <property type="match status" value="1"/>
</dbReference>
<dbReference type="Proteomes" id="UP000466345">
    <property type="component" value="Unassembled WGS sequence"/>
</dbReference>
<dbReference type="GO" id="GO:0007059">
    <property type="term" value="P:chromosome segregation"/>
    <property type="evidence" value="ECO:0007669"/>
    <property type="project" value="TreeGrafter"/>
</dbReference>
<evidence type="ECO:0000313" key="3">
    <source>
        <dbReference type="Proteomes" id="UP000466345"/>
    </source>
</evidence>
<dbReference type="InterPro" id="IPR041468">
    <property type="entry name" value="HTH_ParB/Spo0J"/>
</dbReference>
<name>A0A7K0C9W6_9ACTN</name>
<accession>A0A7K0C9W6</accession>
<feature type="domain" description="ParB/Spo0J HTH" evidence="1">
    <location>
        <begin position="18"/>
        <end position="86"/>
    </location>
</feature>
<evidence type="ECO:0000313" key="2">
    <source>
        <dbReference type="EMBL" id="MQY10239.1"/>
    </source>
</evidence>
<dbReference type="InterPro" id="IPR050336">
    <property type="entry name" value="Chromosome_partition/occlusion"/>
</dbReference>
<evidence type="ECO:0000259" key="1">
    <source>
        <dbReference type="Pfam" id="PF17762"/>
    </source>
</evidence>
<comment type="caution">
    <text evidence="2">The sequence shown here is derived from an EMBL/GenBank/DDBJ whole genome shotgun (WGS) entry which is preliminary data.</text>
</comment>
<dbReference type="RefSeq" id="WP_228389682.1">
    <property type="nucleotide sequence ID" value="NZ_WEGJ01000001.1"/>
</dbReference>
<sequence>MAADILESAMIANVHRVDVAPLEQATALRELVRVHVSQGKVAKRLGKTPAWVSQRLALLELTPELQEQVETGTLKVEPAAASGACRMPKEQQAAEAEEYPEQYGTLMRELSAQERLLDLNVLWAPAASVARQEPTVRAGSGVAANAGRPVRLHRRPVSPTFRVRT</sequence>
<proteinExistence type="predicted"/>
<protein>
    <recommendedName>
        <fullName evidence="1">ParB/Spo0J HTH domain-containing protein</fullName>
    </recommendedName>
</protein>
<dbReference type="GO" id="GO:0045881">
    <property type="term" value="P:positive regulation of sporulation resulting in formation of a cellular spore"/>
    <property type="evidence" value="ECO:0007669"/>
    <property type="project" value="TreeGrafter"/>
</dbReference>
<reference evidence="2 3" key="1">
    <citation type="submission" date="2019-10" db="EMBL/GenBank/DDBJ databases">
        <title>Streptomyces smaragdinus sp. nov. and Streptomyces fabii sp. nov., isolated from the gut of fungus growing-termite Macrotermes natalensis.</title>
        <authorList>
            <person name="Schwitalla J."/>
            <person name="Benndorf R."/>
            <person name="Martin K."/>
            <person name="De Beer W."/>
            <person name="Kaster A.-K."/>
            <person name="Vollmers J."/>
            <person name="Poulsen M."/>
            <person name="Beemelmanns C."/>
        </authorList>
    </citation>
    <scope>NUCLEOTIDE SEQUENCE [LARGE SCALE GENOMIC DNA]</scope>
    <source>
        <strain evidence="2 3">RB5</strain>
    </source>
</reference>
<organism evidence="2 3">
    <name type="scientific">Streptomyces smaragdinus</name>
    <dbReference type="NCBI Taxonomy" id="2585196"/>
    <lineage>
        <taxon>Bacteria</taxon>
        <taxon>Bacillati</taxon>
        <taxon>Actinomycetota</taxon>
        <taxon>Actinomycetes</taxon>
        <taxon>Kitasatosporales</taxon>
        <taxon>Streptomycetaceae</taxon>
        <taxon>Streptomyces</taxon>
    </lineage>
</organism>
<dbReference type="GO" id="GO:0005694">
    <property type="term" value="C:chromosome"/>
    <property type="evidence" value="ECO:0007669"/>
    <property type="project" value="TreeGrafter"/>
</dbReference>
<dbReference type="SUPFAM" id="SSF109709">
    <property type="entry name" value="KorB DNA-binding domain-like"/>
    <property type="match status" value="1"/>
</dbReference>
<dbReference type="AlphaFoldDB" id="A0A7K0C9W6"/>
<keyword evidence="3" id="KW-1185">Reference proteome</keyword>